<dbReference type="PROSITE" id="PS51257">
    <property type="entry name" value="PROKAR_LIPOPROTEIN"/>
    <property type="match status" value="1"/>
</dbReference>
<proteinExistence type="predicted"/>
<dbReference type="Proteomes" id="UP000443153">
    <property type="component" value="Unassembled WGS sequence"/>
</dbReference>
<dbReference type="RefSeq" id="WP_154369349.1">
    <property type="nucleotide sequence ID" value="NZ_WKJH01000030.1"/>
</dbReference>
<keyword evidence="2" id="KW-1185">Reference proteome</keyword>
<evidence type="ECO:0008006" key="3">
    <source>
        <dbReference type="Google" id="ProtNLM"/>
    </source>
</evidence>
<dbReference type="OrthoDB" id="1111178at2"/>
<reference evidence="1 2" key="1">
    <citation type="submission" date="2019-11" db="EMBL/GenBank/DDBJ databases">
        <title>Maribacter lutea sp. nov., a marine bacterium isolated from intertidal sand.</title>
        <authorList>
            <person name="Liu A."/>
        </authorList>
    </citation>
    <scope>NUCLEOTIDE SEQUENCE [LARGE SCALE GENOMIC DNA]</scope>
    <source>
        <strain evidence="1 2">RZ05</strain>
    </source>
</reference>
<organism evidence="1 2">
    <name type="scientific">Maribacter luteus</name>
    <dbReference type="NCBI Taxonomy" id="2594478"/>
    <lineage>
        <taxon>Bacteria</taxon>
        <taxon>Pseudomonadati</taxon>
        <taxon>Bacteroidota</taxon>
        <taxon>Flavobacteriia</taxon>
        <taxon>Flavobacteriales</taxon>
        <taxon>Flavobacteriaceae</taxon>
        <taxon>Maribacter</taxon>
    </lineage>
</organism>
<dbReference type="SUPFAM" id="SSF51126">
    <property type="entry name" value="Pectin lyase-like"/>
    <property type="match status" value="1"/>
</dbReference>
<accession>A0A6I2MQQ6</accession>
<sequence length="511" mass="57273">MRRLIILISSITLLLGWSSCRKDFEYGTNPGNLEFSKDTVYLDTIFSNIASSTYTLKVYNPNRDGIEIPSIRLKQGANSAYRLNVDGVAGKEFTNVPILAQDSLYIFIETTYDLDSSEQNEFLYTDIIEFNSTTITQEVHLVTLIKDAIFLYPRTLIKGSKETFKLEMDYNDQPLNAEGYYLQQGELNFSNEKPYIIYGYAVVPENQSLTIEAGSRLHFHENSGLYISEGASLIVNGKLSLDKEALENEVILEGDRLETQYENVPGQWTGIWIAEGSNSNTIEHLTLKNASFGIVANGNGLLQSPTLTLKNTQIYNCTTTNLVGNSAYIVGENTILGNAGRNSLLCNLGGNYEFTHCTIANYWPYSSRTGTALELNDHNGSDSGDLVSAQFNNCIIDGNALSEISFIHDEKNEFSFTFNNSFIKFGAGTEQIMNNYLYDFSDNERYNEVYVNQPSDFLNVTNNIYWIGETSSARDKANPDYSISLPYDILGTDRRDKPDIGAHEYVAISKK</sequence>
<dbReference type="EMBL" id="WKJH01000030">
    <property type="protein sequence ID" value="MRX65978.1"/>
    <property type="molecule type" value="Genomic_DNA"/>
</dbReference>
<name>A0A6I2MQQ6_9FLAO</name>
<gene>
    <name evidence="1" type="ORF">GJ691_17645</name>
</gene>
<protein>
    <recommendedName>
        <fullName evidence="3">Right-handed parallel beta-helix repeat-containing protein</fullName>
    </recommendedName>
</protein>
<dbReference type="AlphaFoldDB" id="A0A6I2MQQ6"/>
<comment type="caution">
    <text evidence="1">The sequence shown here is derived from an EMBL/GenBank/DDBJ whole genome shotgun (WGS) entry which is preliminary data.</text>
</comment>
<evidence type="ECO:0000313" key="2">
    <source>
        <dbReference type="Proteomes" id="UP000443153"/>
    </source>
</evidence>
<evidence type="ECO:0000313" key="1">
    <source>
        <dbReference type="EMBL" id="MRX65978.1"/>
    </source>
</evidence>
<dbReference type="InterPro" id="IPR011050">
    <property type="entry name" value="Pectin_lyase_fold/virulence"/>
</dbReference>